<protein>
    <recommendedName>
        <fullName evidence="3">HEPN AbiU2-like domain-containing protein</fullName>
    </recommendedName>
</protein>
<gene>
    <name evidence="1" type="ordered locus">Glov_2515</name>
</gene>
<dbReference type="KEGG" id="glo:Glov_2515"/>
<name>B3E5Y8_TRIL1</name>
<evidence type="ECO:0008006" key="3">
    <source>
        <dbReference type="Google" id="ProtNLM"/>
    </source>
</evidence>
<dbReference type="AlphaFoldDB" id="B3E5Y8"/>
<dbReference type="STRING" id="398767.Glov_2515"/>
<dbReference type="HOGENOM" id="CLU_115775_1_0_7"/>
<dbReference type="RefSeq" id="WP_012470561.1">
    <property type="nucleotide sequence ID" value="NC_010814.1"/>
</dbReference>
<evidence type="ECO:0000313" key="1">
    <source>
        <dbReference type="EMBL" id="ACD96229.1"/>
    </source>
</evidence>
<dbReference type="eggNOG" id="ENOG5032U80">
    <property type="taxonomic scope" value="Bacteria"/>
</dbReference>
<sequence length="196" mass="22500">MGIHESTSLLHWNYFLALESDVERLSRFVEFTSNNFGTYSIEMAHLFLAAASEVDVVAKQLCSRLDGTANAANINQYRDVLRRCLPEMESSLITIPRYGLELNPWNNWLDNETPDWWRAHNKVKHQRDEHFALANLKNMLNAMAGLFLLVLYYYRSIGSDRSIDPPPNLFIPPRDLAYVCGSVGGGIRLFFNEEAR</sequence>
<reference evidence="1 2" key="1">
    <citation type="submission" date="2008-05" db="EMBL/GenBank/DDBJ databases">
        <title>Complete sequence of chromosome of Geobacter lovleyi SZ.</title>
        <authorList>
            <consortium name="US DOE Joint Genome Institute"/>
            <person name="Lucas S."/>
            <person name="Copeland A."/>
            <person name="Lapidus A."/>
            <person name="Glavina del Rio T."/>
            <person name="Dalin E."/>
            <person name="Tice H."/>
            <person name="Bruce D."/>
            <person name="Goodwin L."/>
            <person name="Pitluck S."/>
            <person name="Chertkov O."/>
            <person name="Meincke L."/>
            <person name="Brettin T."/>
            <person name="Detter J.C."/>
            <person name="Han C."/>
            <person name="Tapia R."/>
            <person name="Kuske C.R."/>
            <person name="Schmutz J."/>
            <person name="Larimer F."/>
            <person name="Land M."/>
            <person name="Hauser L."/>
            <person name="Kyrpides N."/>
            <person name="Mikhailova N."/>
            <person name="Sung Y."/>
            <person name="Fletcher K.E."/>
            <person name="Ritalahti K.M."/>
            <person name="Loeffler F.E."/>
            <person name="Richardson P."/>
        </authorList>
    </citation>
    <scope>NUCLEOTIDE SEQUENCE [LARGE SCALE GENOMIC DNA]</scope>
    <source>
        <strain evidence="2">ATCC BAA-1151 / DSM 17278 / SZ</strain>
    </source>
</reference>
<dbReference type="EMBL" id="CP001089">
    <property type="protein sequence ID" value="ACD96229.1"/>
    <property type="molecule type" value="Genomic_DNA"/>
</dbReference>
<proteinExistence type="predicted"/>
<dbReference type="Proteomes" id="UP000002420">
    <property type="component" value="Chromosome"/>
</dbReference>
<keyword evidence="2" id="KW-1185">Reference proteome</keyword>
<dbReference type="OrthoDB" id="1437907at2"/>
<organism evidence="1 2">
    <name type="scientific">Trichlorobacter lovleyi (strain ATCC BAA-1151 / DSM 17278 / SZ)</name>
    <name type="common">Geobacter lovleyi</name>
    <dbReference type="NCBI Taxonomy" id="398767"/>
    <lineage>
        <taxon>Bacteria</taxon>
        <taxon>Pseudomonadati</taxon>
        <taxon>Thermodesulfobacteriota</taxon>
        <taxon>Desulfuromonadia</taxon>
        <taxon>Geobacterales</taxon>
        <taxon>Geobacteraceae</taxon>
        <taxon>Trichlorobacter</taxon>
    </lineage>
</organism>
<evidence type="ECO:0000313" key="2">
    <source>
        <dbReference type="Proteomes" id="UP000002420"/>
    </source>
</evidence>
<accession>B3E5Y8</accession>